<keyword evidence="4" id="KW-1185">Reference proteome</keyword>
<dbReference type="Proteomes" id="UP000704712">
    <property type="component" value="Unassembled WGS sequence"/>
</dbReference>
<comment type="caution">
    <text evidence="2">The sequence shown here is derived from an EMBL/GenBank/DDBJ whole genome shotgun (WGS) entry which is preliminary data.</text>
</comment>
<dbReference type="EMBL" id="JAACNO010002256">
    <property type="protein sequence ID" value="KAF4134707.1"/>
    <property type="molecule type" value="Genomic_DNA"/>
</dbReference>
<organism evidence="2 4">
    <name type="scientific">Phytophthora infestans</name>
    <name type="common">Potato late blight agent</name>
    <name type="synonym">Botrytis infestans</name>
    <dbReference type="NCBI Taxonomy" id="4787"/>
    <lineage>
        <taxon>Eukaryota</taxon>
        <taxon>Sar</taxon>
        <taxon>Stramenopiles</taxon>
        <taxon>Oomycota</taxon>
        <taxon>Peronosporomycetes</taxon>
        <taxon>Peronosporales</taxon>
        <taxon>Peronosporaceae</taxon>
        <taxon>Phytophthora</taxon>
    </lineage>
</organism>
<evidence type="ECO:0000256" key="1">
    <source>
        <dbReference type="SAM" id="MobiDB-lite"/>
    </source>
</evidence>
<accession>A0A833T0X0</accession>
<dbReference type="PANTHER" id="PTHR35796:SF3">
    <property type="entry name" value="BHLH DOMAIN-CONTAINING PROTEIN"/>
    <property type="match status" value="1"/>
</dbReference>
<evidence type="ECO:0000313" key="2">
    <source>
        <dbReference type="EMBL" id="KAF4035114.1"/>
    </source>
</evidence>
<gene>
    <name evidence="2" type="ORF">GN244_ATG12887</name>
    <name evidence="3" type="ORF">GN958_ATG15963</name>
</gene>
<evidence type="ECO:0008006" key="5">
    <source>
        <dbReference type="Google" id="ProtNLM"/>
    </source>
</evidence>
<proteinExistence type="predicted"/>
<feature type="region of interest" description="Disordered" evidence="1">
    <location>
        <begin position="101"/>
        <end position="134"/>
    </location>
</feature>
<reference evidence="2" key="1">
    <citation type="submission" date="2020-04" db="EMBL/GenBank/DDBJ databases">
        <title>Hybrid Assembly of Korean Phytophthora infestans isolates.</title>
        <authorList>
            <person name="Prokchorchik M."/>
            <person name="Lee Y."/>
            <person name="Seo J."/>
            <person name="Cho J.-H."/>
            <person name="Park Y.-E."/>
            <person name="Jang D.-C."/>
            <person name="Im J.-S."/>
            <person name="Choi J.-G."/>
            <person name="Park H.-J."/>
            <person name="Lee G.-B."/>
            <person name="Lee Y.-G."/>
            <person name="Hong S.-Y."/>
            <person name="Cho K."/>
            <person name="Sohn K.H."/>
        </authorList>
    </citation>
    <scope>NUCLEOTIDE SEQUENCE</scope>
    <source>
        <strain evidence="2">KR_1_A1</strain>
        <strain evidence="3">KR_2_A2</strain>
    </source>
</reference>
<dbReference type="PANTHER" id="PTHR35796">
    <property type="entry name" value="HYPOTHETICAL CYTOSOLIC PROTEIN"/>
    <property type="match status" value="1"/>
</dbReference>
<evidence type="ECO:0000313" key="3">
    <source>
        <dbReference type="EMBL" id="KAF4134707.1"/>
    </source>
</evidence>
<sequence>MEPHDANEQRNPSTCIPLLDDIDILQDIPVVFNVASTTASISSPSSLESVVCSPSCTGPNIDKPVGLTPEEAAELLKALDASDGFGTPVQKYAVSQDIVTQVSPPKQLKQRRNPARKRVTDPNTGKMRNPSRERLQNELAYLRTKVVELERELRVLHVGKRSTSSSTASNPRKQGDGGACARVWQRIAERQAHDSEAENRRLKTVLQGQIRLAQKLEQVLHKRPNVSVFSESEANTAQKRLCLGSQDSSSMYELFLSELGGLYAQIDGVFHQNGMETSVDDSLRKAYMYVRTRQGAADQDELYAELQDVNILPFHFERAASAMWNAVKRQYSKNRYHSYLGETDETIAVKYRSPCKRRGVDTWLDALMVMRRFVEPDRLVIVWRCVSRGEEEFSGLYTDETGWSVLKRIPPDSGLDLSGCVMRNCVHIVPKRVDYSTSLPQDGIGLLTNLVIDSYEDDVIALSTMVEDLLLQEAVVPSKMN</sequence>
<feature type="compositionally biased region" description="Basic residues" evidence="1">
    <location>
        <begin position="108"/>
        <end position="117"/>
    </location>
</feature>
<dbReference type="AlphaFoldDB" id="A0A833T0X0"/>
<dbReference type="Proteomes" id="UP000602510">
    <property type="component" value="Unassembled WGS sequence"/>
</dbReference>
<protein>
    <recommendedName>
        <fullName evidence="5">M96 mating-specific protein family</fullName>
    </recommendedName>
</protein>
<evidence type="ECO:0000313" key="4">
    <source>
        <dbReference type="Proteomes" id="UP000602510"/>
    </source>
</evidence>
<dbReference type="EMBL" id="WSZM01000331">
    <property type="protein sequence ID" value="KAF4035114.1"/>
    <property type="molecule type" value="Genomic_DNA"/>
</dbReference>
<name>A0A833T0X0_PHYIN</name>